<reference evidence="2 3" key="1">
    <citation type="journal article" date="2011" name="Int. J. Syst. Evol. Microbiol.">
        <title>Zhongshania antarctica gen. nov., sp. nov. and Zhongshania guokunii sp. nov., gammaproteobacteria respectively isolated from coastal attached (fast) ice and surface seawater of the Antarctic.</title>
        <authorList>
            <person name="Li H.J."/>
            <person name="Zhang X.Y."/>
            <person name="Chen C.X."/>
            <person name="Zhang Y.J."/>
            <person name="Gao Z.M."/>
            <person name="Yu Y."/>
            <person name="Chen X.L."/>
            <person name="Chen B."/>
            <person name="Zhang Y.Z."/>
        </authorList>
    </citation>
    <scope>NUCLEOTIDE SEQUENCE [LARGE SCALE GENOMIC DNA]</scope>
    <source>
        <strain evidence="2 3">15-R06ZXC-3</strain>
    </source>
</reference>
<gene>
    <name evidence="2" type="ORF">AB4874_06385</name>
</gene>
<protein>
    <submittedName>
        <fullName evidence="2">DUF2125 domain-containing protein</fullName>
    </submittedName>
</protein>
<proteinExistence type="predicted"/>
<keyword evidence="3" id="KW-1185">Reference proteome</keyword>
<name>A0ABV3TIA8_9RHOB</name>
<keyword evidence="1" id="KW-0732">Signal</keyword>
<dbReference type="RefSeq" id="WP_368391354.1">
    <property type="nucleotide sequence ID" value="NZ_JBFRYC010000003.1"/>
</dbReference>
<dbReference type="Proteomes" id="UP001557465">
    <property type="component" value="Unassembled WGS sequence"/>
</dbReference>
<dbReference type="Pfam" id="PF09898">
    <property type="entry name" value="DUF2125"/>
    <property type="match status" value="1"/>
</dbReference>
<dbReference type="EMBL" id="JBFRYC010000003">
    <property type="protein sequence ID" value="MEX1661278.1"/>
    <property type="molecule type" value="Genomic_DNA"/>
</dbReference>
<sequence>MARVNTAGIGALCVSLLSTTAAFADVTPEQVWDAWQKGYEAYGYQVLSGSTDRQGDTLNVSDVKLVNEVNDSSFTMTIPEIKLRDRGDGTVEATLADKMTAEATADLPKKDPMQMSMVMTQKGTSVIVSGSPEDMIYDITAPNMTIEVDQKIGKEGATMPVKVWASIDNTTGRYEMKQGDSHDVTSQVKSAMVKFTASGADPESSGTFNMSGQLADLDYSGNFILPNGAAMEKLDEALSAGMNLDFKASYGPSNYELTADSKEGPVTIKSSADTGTIDVKMAKDGIHYAATGTKAKIDMTSQKLPFPVSAALDEMDADFTIPVTSSTDTQPYKAKIALKGLTLSDNVWSLFDPQGKLPRDPASLVIDLSGNTTVTSDLFSPEAANMPAPPLKVDSADVNALQLTVAGADLRGTGALKFDNSGPVPKPVGTLDFTLKGANALMDNLVAAGLVPQDQVMFGRMMLGLYAKPTGDDEMQSQVEFKDGGEILVNGQRVQ</sequence>
<evidence type="ECO:0000256" key="1">
    <source>
        <dbReference type="SAM" id="SignalP"/>
    </source>
</evidence>
<accession>A0ABV3TIA8</accession>
<feature type="signal peptide" evidence="1">
    <location>
        <begin position="1"/>
        <end position="24"/>
    </location>
</feature>
<comment type="caution">
    <text evidence="2">The sequence shown here is derived from an EMBL/GenBank/DDBJ whole genome shotgun (WGS) entry which is preliminary data.</text>
</comment>
<dbReference type="InterPro" id="IPR018666">
    <property type="entry name" value="DUF2125"/>
</dbReference>
<evidence type="ECO:0000313" key="3">
    <source>
        <dbReference type="Proteomes" id="UP001557465"/>
    </source>
</evidence>
<organism evidence="2 3">
    <name type="scientific">Thioclava arctica</name>
    <dbReference type="NCBI Taxonomy" id="3238301"/>
    <lineage>
        <taxon>Bacteria</taxon>
        <taxon>Pseudomonadati</taxon>
        <taxon>Pseudomonadota</taxon>
        <taxon>Alphaproteobacteria</taxon>
        <taxon>Rhodobacterales</taxon>
        <taxon>Paracoccaceae</taxon>
        <taxon>Thioclava</taxon>
    </lineage>
</organism>
<feature type="chain" id="PRO_5045532779" evidence="1">
    <location>
        <begin position="25"/>
        <end position="495"/>
    </location>
</feature>
<evidence type="ECO:0000313" key="2">
    <source>
        <dbReference type="EMBL" id="MEX1661278.1"/>
    </source>
</evidence>